<dbReference type="AlphaFoldDB" id="A0A5C5V2W8"/>
<dbReference type="Gene3D" id="2.180.10.10">
    <property type="entry name" value="RHS repeat-associated core"/>
    <property type="match status" value="1"/>
</dbReference>
<organism evidence="1 2">
    <name type="scientific">Blastopirellula retiformator</name>
    <dbReference type="NCBI Taxonomy" id="2527970"/>
    <lineage>
        <taxon>Bacteria</taxon>
        <taxon>Pseudomonadati</taxon>
        <taxon>Planctomycetota</taxon>
        <taxon>Planctomycetia</taxon>
        <taxon>Pirellulales</taxon>
        <taxon>Pirellulaceae</taxon>
        <taxon>Blastopirellula</taxon>
    </lineage>
</organism>
<proteinExistence type="predicted"/>
<dbReference type="InterPro" id="IPR022385">
    <property type="entry name" value="Rhs_assc_core"/>
</dbReference>
<gene>
    <name evidence="1" type="primary">wapA_3</name>
    <name evidence="1" type="ORF">Enr8_40080</name>
</gene>
<keyword evidence="2" id="KW-1185">Reference proteome</keyword>
<dbReference type="RefSeq" id="WP_146434762.1">
    <property type="nucleotide sequence ID" value="NZ_SJPF01000004.1"/>
</dbReference>
<dbReference type="EC" id="3.1.-.-" evidence="1"/>
<accession>A0A5C5V2W8</accession>
<evidence type="ECO:0000313" key="2">
    <source>
        <dbReference type="Proteomes" id="UP000318878"/>
    </source>
</evidence>
<dbReference type="PANTHER" id="PTHR32305:SF15">
    <property type="entry name" value="PROTEIN RHSA-RELATED"/>
    <property type="match status" value="1"/>
</dbReference>
<evidence type="ECO:0000313" key="1">
    <source>
        <dbReference type="EMBL" id="TWT32082.1"/>
    </source>
</evidence>
<dbReference type="EMBL" id="SJPF01000004">
    <property type="protein sequence ID" value="TWT32082.1"/>
    <property type="molecule type" value="Genomic_DNA"/>
</dbReference>
<name>A0A5C5V2W8_9BACT</name>
<dbReference type="GO" id="GO:0016787">
    <property type="term" value="F:hydrolase activity"/>
    <property type="evidence" value="ECO:0007669"/>
    <property type="project" value="UniProtKB-KW"/>
</dbReference>
<reference evidence="1 2" key="1">
    <citation type="submission" date="2019-02" db="EMBL/GenBank/DDBJ databases">
        <title>Deep-cultivation of Planctomycetes and their phenomic and genomic characterization uncovers novel biology.</title>
        <authorList>
            <person name="Wiegand S."/>
            <person name="Jogler M."/>
            <person name="Boedeker C."/>
            <person name="Pinto D."/>
            <person name="Vollmers J."/>
            <person name="Rivas-Marin E."/>
            <person name="Kohn T."/>
            <person name="Peeters S.H."/>
            <person name="Heuer A."/>
            <person name="Rast P."/>
            <person name="Oberbeckmann S."/>
            <person name="Bunk B."/>
            <person name="Jeske O."/>
            <person name="Meyerdierks A."/>
            <person name="Storesund J.E."/>
            <person name="Kallscheuer N."/>
            <person name="Luecker S."/>
            <person name="Lage O.M."/>
            <person name="Pohl T."/>
            <person name="Merkel B.J."/>
            <person name="Hornburger P."/>
            <person name="Mueller R.-W."/>
            <person name="Bruemmer F."/>
            <person name="Labrenz M."/>
            <person name="Spormann A.M."/>
            <person name="Op Den Camp H."/>
            <person name="Overmann J."/>
            <person name="Amann R."/>
            <person name="Jetten M.S.M."/>
            <person name="Mascher T."/>
            <person name="Medema M.H."/>
            <person name="Devos D.P."/>
            <person name="Kaster A.-K."/>
            <person name="Ovreas L."/>
            <person name="Rohde M."/>
            <person name="Galperin M.Y."/>
            <person name="Jogler C."/>
        </authorList>
    </citation>
    <scope>NUCLEOTIDE SEQUENCE [LARGE SCALE GENOMIC DNA]</scope>
    <source>
        <strain evidence="1 2">Enr8</strain>
    </source>
</reference>
<dbReference type="PANTHER" id="PTHR32305">
    <property type="match status" value="1"/>
</dbReference>
<dbReference type="InterPro" id="IPR050708">
    <property type="entry name" value="T6SS_VgrG/RHS"/>
</dbReference>
<sequence length="641" mass="71767">MRADGKRIGVTETYWLDENQDGTPEAHTVDIDWTYDALGRLTQETIDHFHNQFDQTETFEYDLVGNRTKKELDSDFDGNVDEAIAYLYDANDRLQTEERDVNNDSTVDVTTTYAYDHTQQTSKTVFDNSASQNTSQTSFEYDLQGRLYTATVTTYTSGTASRIEKTTYDYDATGIRVSAKHQVDTDANGTWDETTDTEYLVDHQNPTGYQQVIKETIYDDQGNVVKVIEYNFGHDEISQTVTEYNTAGQVTAQHTEIFGHDGHGSVKVLYDAAAAIAQVYTYEAYGQMLAIHNAIAGVVGTTEATALTTLLYSGEQFDSRIGQQYLRARYYDPNSGRFNRLDPFAGNSQDPQSFHKYLYTHGNPVMGLDPTGVFDVISMLASVDISVSTDSKDASASVNAISTAHRFKRTMQIYQKALKIFNKVRDTAQDIADIIDLLSFDPSDIKGITNSLAAVGISKAITYLPDKVISRKITLPKKVLKKFNKTASRFYGWGMFHSKVSEIIGELGLGLILYALDFEMAPLTIHAVHGPDQVARQRSTGLWGIFEAKGGKAGLGGAKYGRQMMGDWITHWMKRMIDQNQGTSFGESLEDAYDDKSPMLAAIARLNLRDPNTQLHFAAQKYEPPTGSNMKWWGDEWNKPY</sequence>
<dbReference type="NCBIfam" id="TIGR03696">
    <property type="entry name" value="Rhs_assc_core"/>
    <property type="match status" value="1"/>
</dbReference>
<dbReference type="Proteomes" id="UP000318878">
    <property type="component" value="Unassembled WGS sequence"/>
</dbReference>
<protein>
    <submittedName>
        <fullName evidence="1">tRNA(Glu)-specific nuclease WapA</fullName>
        <ecNumber evidence="1">3.1.-.-</ecNumber>
    </submittedName>
</protein>
<comment type="caution">
    <text evidence="1">The sequence shown here is derived from an EMBL/GenBank/DDBJ whole genome shotgun (WGS) entry which is preliminary data.</text>
</comment>
<keyword evidence="1" id="KW-0378">Hydrolase</keyword>
<dbReference type="OrthoDB" id="281513at2"/>